<evidence type="ECO:0000256" key="1">
    <source>
        <dbReference type="ARBA" id="ARBA00004302"/>
    </source>
</evidence>
<comment type="caution">
    <text evidence="15">The sequence shown here is derived from an EMBL/GenBank/DDBJ whole genome shotgun (WGS) entry which is preliminary data.</text>
</comment>
<dbReference type="GO" id="GO:0030155">
    <property type="term" value="P:regulation of cell adhesion"/>
    <property type="evidence" value="ECO:0007669"/>
    <property type="project" value="InterPro"/>
</dbReference>
<dbReference type="SUPFAM" id="SSF49899">
    <property type="entry name" value="Concanavalin A-like lectins/glucanases"/>
    <property type="match status" value="4"/>
</dbReference>
<evidence type="ECO:0000256" key="4">
    <source>
        <dbReference type="ARBA" id="ARBA00022729"/>
    </source>
</evidence>
<dbReference type="GO" id="GO:0007155">
    <property type="term" value="P:cell adhesion"/>
    <property type="evidence" value="ECO:0007669"/>
    <property type="project" value="UniProtKB-KW"/>
</dbReference>
<feature type="region of interest" description="Disordered" evidence="13">
    <location>
        <begin position="1064"/>
        <end position="1174"/>
    </location>
</feature>
<dbReference type="CDD" id="cd00055">
    <property type="entry name" value="EGF_Lam"/>
    <property type="match status" value="3"/>
</dbReference>
<feature type="compositionally biased region" description="Pro residues" evidence="13">
    <location>
        <begin position="1128"/>
        <end position="1152"/>
    </location>
</feature>
<keyword evidence="10" id="KW-0424">Laminin EGF-like domain</keyword>
<dbReference type="InterPro" id="IPR009254">
    <property type="entry name" value="Laminin_aI"/>
</dbReference>
<dbReference type="GO" id="GO:0030334">
    <property type="term" value="P:regulation of cell migration"/>
    <property type="evidence" value="ECO:0007669"/>
    <property type="project" value="InterPro"/>
</dbReference>
<dbReference type="GO" id="GO:0045995">
    <property type="term" value="P:regulation of embryonic development"/>
    <property type="evidence" value="ECO:0007669"/>
    <property type="project" value="InterPro"/>
</dbReference>
<reference evidence="15" key="1">
    <citation type="submission" date="2022-08" db="EMBL/GenBank/DDBJ databases">
        <title>Genome sequencing of akame (Lates japonicus).</title>
        <authorList>
            <person name="Hashiguchi Y."/>
            <person name="Takahashi H."/>
        </authorList>
    </citation>
    <scope>NUCLEOTIDE SEQUENCE</scope>
    <source>
        <strain evidence="15">Kochi</strain>
    </source>
</reference>
<evidence type="ECO:0000256" key="9">
    <source>
        <dbReference type="ARBA" id="ARBA00023180"/>
    </source>
</evidence>
<feature type="coiled-coil region" evidence="12">
    <location>
        <begin position="268"/>
        <end position="295"/>
    </location>
</feature>
<keyword evidence="7" id="KW-0130">Cell adhesion</keyword>
<evidence type="ECO:0000256" key="10">
    <source>
        <dbReference type="ARBA" id="ARBA00023292"/>
    </source>
</evidence>
<dbReference type="InterPro" id="IPR013320">
    <property type="entry name" value="ConA-like_dom_sf"/>
</dbReference>
<dbReference type="GO" id="GO:0005576">
    <property type="term" value="C:extracellular region"/>
    <property type="evidence" value="ECO:0007669"/>
    <property type="project" value="UniProtKB-ARBA"/>
</dbReference>
<dbReference type="Pfam" id="PF06009">
    <property type="entry name" value="Laminin_II"/>
    <property type="match status" value="1"/>
</dbReference>
<comment type="subcellular location">
    <subcellularLocation>
        <location evidence="1">Secreted</location>
        <location evidence="1">Extracellular space</location>
        <location evidence="1">Extracellular matrix</location>
        <location evidence="1">Basement membrane</location>
    </subcellularLocation>
</comment>
<evidence type="ECO:0000256" key="12">
    <source>
        <dbReference type="SAM" id="Coils"/>
    </source>
</evidence>
<feature type="domain" description="Laminin G" evidence="14">
    <location>
        <begin position="1385"/>
        <end position="1563"/>
    </location>
</feature>
<feature type="coiled-coil region" evidence="12">
    <location>
        <begin position="553"/>
        <end position="638"/>
    </location>
</feature>
<dbReference type="PROSITE" id="PS50025">
    <property type="entry name" value="LAM_G_DOMAIN"/>
    <property type="match status" value="4"/>
</dbReference>
<dbReference type="Gene3D" id="2.60.120.200">
    <property type="match status" value="4"/>
</dbReference>
<proteinExistence type="predicted"/>
<keyword evidence="4" id="KW-0732">Signal</keyword>
<sequence length="1568" mass="170419">MLNEFVSVVISGNEERRKLMEMTCLVKRQLPVALIEVPIFNKQGEHNCQDNTEGDQCERCSPGFYGVVRGSPDDCKPCACPLTNPENNFSPTCVAEGFDDYRCMACPEGYEGKYCERCATGYHGNPRMPGGHCEECKCSPWGAWPGPCDPVTGQCRCRVGASGRSCDLCMDRHVCGAAGIISCDDECSGLLISDMDRLYRIITDVTLTTPLPPPYKMLYHFENMTEELKHMLSPQKAPERLLQLADSNLGSLVVEMDQLHSRATEDLKAEIKGKLSDHEGKLQEAQDLLHSAQGKTRQAGSLAEQNQANLTGLERKRSAVSAVKQEAQDVLGEGERLLDEANQLSDNINKEIEDLEEMERELGPLHVQLDDKVSRLTSGLSDSLADHVHDAEEHAKQLNESAAILDGILAEAKNLSFNATAAFKAYTNIKANVDAAEKEAKAAKQRANEALALALGPEVPVKEAAQGALQKSHRLLNQAKQLQNDVKENADSVAGLKGRVKAARDKTKDLLKTVNGTMATLSAIPNDTAAKLAATKVVAADANATAIDVLERLGDLNLRLRGLQQNYSELEDTVNAANQMIQDPEKNTIIHAAGAKVKDLEDEADRLLEKLQPIKKLQDNLKRNISQIKELINQARKQANSIKVSVSSGGDCLRSYRPDIRKGRYNTIVLHVKTTTPDNLLFYLGSAKYVDFLALEMRKGKVNFLWDVGSGVGRVEYPHHTIHDGNWHRIEASRNGLNGTISVYPLEGSMAGMMPTPASANSPTAYTILDVDQNAYLFVGGILGTVKKAEAVRTTTFTGCMGETFLDGKPIGLWNYRERHGDCKGCAVSPQRSDGEGIVQLDGEGYAAVGRPTRWNPNISTVTFKFRTFSSDALLMYLATEDMKDFMSLELSEGKVKVNFDLGSGVGSAISANRHNDGSWKSLTMSRNKKQATVTVVDIDSSAEEKIVATSQGSATGLNLKENQKIYFGGLPTIGNYRSEVTLKRYAGCLREIEVSRTPYNLLSSSDYTGVTKGCNVENLYTVSFSKPGYMELGGLSLAVGTEISLSFSTLEDTGTILLAVGGASPHSQQARNTNLFSSKRRRRQSGEPVSFENAEIGQCPNLAPPPPPPPLPEEGEPEKEKEESKPLRPPPTPATVTPPPGPPAEPTPPASPATRPTAAAAPTTAEQDPNADLDSCASAVAPTALEKAYQFGLTRNSHMSFAFDDTKVRERLILEFELRTKEESGLVLYMARINHADFVSIQIKDGQVCLGYDLGHGNISGCVPFSINDGNWHKIRVSRIKQRGLLMVDGRYSKQMISPKKADLLDVVGMLYVGGLPQNYTTKRIGPILYSINGCIRSLKMVGGPVSNKAAATGRPEAVIEDFKLDMATPTSSYMVGRCFVATETGTYFDGTGFLKAVSSYRVGLDVSIALEFRTSRTNGVLLAVSNQANDGLGLELVQGKLLFHVDNGAGRITAEHMPEGEGFCDGQWHAVTANKLRHRVELVVDGKQSQAESPNARSNTCDTNDPIYVGGYPHGVRQAALSTSTSFRGCMRNLKITKASKTMDVQFNKALEIKGVQPLSCPAVAA</sequence>
<keyword evidence="5" id="KW-0677">Repeat</keyword>
<keyword evidence="12" id="KW-0175">Coiled coil</keyword>
<keyword evidence="2" id="KW-0964">Secreted</keyword>
<feature type="coiled-coil region" evidence="12">
    <location>
        <begin position="426"/>
        <end position="485"/>
    </location>
</feature>
<feature type="compositionally biased region" description="Pro residues" evidence="13">
    <location>
        <begin position="1103"/>
        <end position="1113"/>
    </location>
</feature>
<feature type="domain" description="Laminin G" evidence="14">
    <location>
        <begin position="836"/>
        <end position="1015"/>
    </location>
</feature>
<evidence type="ECO:0000313" key="16">
    <source>
        <dbReference type="Proteomes" id="UP001279410"/>
    </source>
</evidence>
<keyword evidence="3" id="KW-0272">Extracellular matrix</keyword>
<feature type="compositionally biased region" description="Polar residues" evidence="13">
    <location>
        <begin position="1066"/>
        <end position="1078"/>
    </location>
</feature>
<feature type="domain" description="Laminin G" evidence="14">
    <location>
        <begin position="643"/>
        <end position="826"/>
    </location>
</feature>
<dbReference type="FunFam" id="2.10.25.10:FF:000128">
    <property type="entry name" value="laminin subunit alpha-2 isoform X1"/>
    <property type="match status" value="1"/>
</dbReference>
<dbReference type="InterPro" id="IPR050372">
    <property type="entry name" value="Neurexin-related_CASP"/>
</dbReference>
<evidence type="ECO:0000256" key="5">
    <source>
        <dbReference type="ARBA" id="ARBA00022737"/>
    </source>
</evidence>
<dbReference type="Proteomes" id="UP001279410">
    <property type="component" value="Unassembled WGS sequence"/>
</dbReference>
<dbReference type="GO" id="GO:0005604">
    <property type="term" value="C:basement membrane"/>
    <property type="evidence" value="ECO:0007669"/>
    <property type="project" value="UniProtKB-SubCell"/>
</dbReference>
<gene>
    <name evidence="15" type="ORF">AKAME5_000330800</name>
</gene>
<organism evidence="15 16">
    <name type="scientific">Lates japonicus</name>
    <name type="common">Japanese lates</name>
    <dbReference type="NCBI Taxonomy" id="270547"/>
    <lineage>
        <taxon>Eukaryota</taxon>
        <taxon>Metazoa</taxon>
        <taxon>Chordata</taxon>
        <taxon>Craniata</taxon>
        <taxon>Vertebrata</taxon>
        <taxon>Euteleostomi</taxon>
        <taxon>Actinopterygii</taxon>
        <taxon>Neopterygii</taxon>
        <taxon>Teleostei</taxon>
        <taxon>Neoteleostei</taxon>
        <taxon>Acanthomorphata</taxon>
        <taxon>Carangaria</taxon>
        <taxon>Carangaria incertae sedis</taxon>
        <taxon>Centropomidae</taxon>
        <taxon>Lates</taxon>
    </lineage>
</organism>
<dbReference type="InterPro" id="IPR001791">
    <property type="entry name" value="Laminin_G"/>
</dbReference>
<evidence type="ECO:0000256" key="13">
    <source>
        <dbReference type="SAM" id="MobiDB-lite"/>
    </source>
</evidence>
<feature type="domain" description="Laminin G" evidence="14">
    <location>
        <begin position="1189"/>
        <end position="1380"/>
    </location>
</feature>
<accession>A0AAD3QYP7</accession>
<keyword evidence="16" id="KW-1185">Reference proteome</keyword>
<dbReference type="FunFam" id="2.60.120.200:FF:000065">
    <property type="entry name" value="Laminin subunit alpha 2"/>
    <property type="match status" value="1"/>
</dbReference>
<evidence type="ECO:0000256" key="6">
    <source>
        <dbReference type="ARBA" id="ARBA00022869"/>
    </source>
</evidence>
<evidence type="ECO:0000256" key="11">
    <source>
        <dbReference type="PROSITE-ProRule" id="PRU00122"/>
    </source>
</evidence>
<feature type="compositionally biased region" description="Low complexity" evidence="13">
    <location>
        <begin position="1153"/>
        <end position="1166"/>
    </location>
</feature>
<keyword evidence="9" id="KW-0325">Glycoprotein</keyword>
<dbReference type="EMBL" id="BRZM01000008">
    <property type="protein sequence ID" value="GLD49622.1"/>
    <property type="molecule type" value="Genomic_DNA"/>
</dbReference>
<dbReference type="GO" id="GO:0005102">
    <property type="term" value="F:signaling receptor binding"/>
    <property type="evidence" value="ECO:0007669"/>
    <property type="project" value="InterPro"/>
</dbReference>
<evidence type="ECO:0000256" key="2">
    <source>
        <dbReference type="ARBA" id="ARBA00022525"/>
    </source>
</evidence>
<dbReference type="PANTHER" id="PTHR15036">
    <property type="entry name" value="PIKACHURIN-LIKE PROTEIN"/>
    <property type="match status" value="1"/>
</dbReference>
<dbReference type="SMART" id="SM00282">
    <property type="entry name" value="LamG"/>
    <property type="match status" value="4"/>
</dbReference>
<dbReference type="Pfam" id="PF00053">
    <property type="entry name" value="EGF_laminin"/>
    <property type="match status" value="2"/>
</dbReference>
<evidence type="ECO:0000259" key="14">
    <source>
        <dbReference type="PROSITE" id="PS50025"/>
    </source>
</evidence>
<keyword evidence="6" id="KW-0084">Basement membrane</keyword>
<dbReference type="Pfam" id="PF02210">
    <property type="entry name" value="Laminin_G_2"/>
    <property type="match status" value="1"/>
</dbReference>
<comment type="caution">
    <text evidence="11">Lacks conserved residue(s) required for the propagation of feature annotation.</text>
</comment>
<dbReference type="Pfam" id="PF00054">
    <property type="entry name" value="Laminin_G_1"/>
    <property type="match status" value="3"/>
</dbReference>
<evidence type="ECO:0000313" key="15">
    <source>
        <dbReference type="EMBL" id="GLD49622.1"/>
    </source>
</evidence>
<protein>
    <submittedName>
        <fullName evidence="15">Laminin subunit alpha-2-like protein</fullName>
    </submittedName>
</protein>
<dbReference type="InterPro" id="IPR056863">
    <property type="entry name" value="LMN_ATRN_NET-like_EGF"/>
</dbReference>
<evidence type="ECO:0000256" key="3">
    <source>
        <dbReference type="ARBA" id="ARBA00022530"/>
    </source>
</evidence>
<dbReference type="SUPFAM" id="SSF57196">
    <property type="entry name" value="EGF/Laminin"/>
    <property type="match status" value="3"/>
</dbReference>
<dbReference type="Gene3D" id="2.10.25.10">
    <property type="entry name" value="Laminin"/>
    <property type="match status" value="3"/>
</dbReference>
<dbReference type="PROSITE" id="PS01248">
    <property type="entry name" value="EGF_LAM_1"/>
    <property type="match status" value="1"/>
</dbReference>
<dbReference type="Pfam" id="PF24973">
    <property type="entry name" value="EGF_LMN_ATRN"/>
    <property type="match status" value="1"/>
</dbReference>
<dbReference type="PANTHER" id="PTHR15036:SF65">
    <property type="entry name" value="LAMININ SUBUNIT ALPHA-2"/>
    <property type="match status" value="1"/>
</dbReference>
<dbReference type="FunFam" id="2.60.120.200:FF:000057">
    <property type="entry name" value="Laminin subunit alpha 2"/>
    <property type="match status" value="1"/>
</dbReference>
<dbReference type="SMART" id="SM00180">
    <property type="entry name" value="EGF_Lam"/>
    <property type="match status" value="3"/>
</dbReference>
<keyword evidence="8" id="KW-1015">Disulfide bond</keyword>
<evidence type="ECO:0000256" key="8">
    <source>
        <dbReference type="ARBA" id="ARBA00023157"/>
    </source>
</evidence>
<dbReference type="InterPro" id="IPR002049">
    <property type="entry name" value="LE_dom"/>
</dbReference>
<dbReference type="CDD" id="cd00110">
    <property type="entry name" value="LamG"/>
    <property type="match status" value="4"/>
</dbReference>
<dbReference type="InterPro" id="IPR010307">
    <property type="entry name" value="Laminin_dom_II"/>
</dbReference>
<dbReference type="Pfam" id="PF06008">
    <property type="entry name" value="Laminin_I"/>
    <property type="match status" value="1"/>
</dbReference>
<evidence type="ECO:0000256" key="7">
    <source>
        <dbReference type="ARBA" id="ARBA00022889"/>
    </source>
</evidence>
<name>A0AAD3QYP7_LATJO</name>